<evidence type="ECO:0000313" key="8">
    <source>
        <dbReference type="EMBL" id="MBW7573997.1"/>
    </source>
</evidence>
<evidence type="ECO:0000259" key="7">
    <source>
        <dbReference type="Pfam" id="PF08340"/>
    </source>
</evidence>
<evidence type="ECO:0000256" key="3">
    <source>
        <dbReference type="ARBA" id="ARBA00022759"/>
    </source>
</evidence>
<evidence type="ECO:0000313" key="9">
    <source>
        <dbReference type="Proteomes" id="UP000719942"/>
    </source>
</evidence>
<evidence type="ECO:0000256" key="1">
    <source>
        <dbReference type="ARBA" id="ARBA00001968"/>
    </source>
</evidence>
<dbReference type="Pfam" id="PF03755">
    <property type="entry name" value="YicC-like_N"/>
    <property type="match status" value="1"/>
</dbReference>
<reference evidence="8 9" key="1">
    <citation type="submission" date="2021-03" db="EMBL/GenBank/DDBJ databases">
        <title>Caproiciproducens sp. nov. isolated from feces of cow.</title>
        <authorList>
            <person name="Choi J.-Y."/>
        </authorList>
    </citation>
    <scope>NUCLEOTIDE SEQUENCE [LARGE SCALE GENOMIC DNA]</scope>
    <source>
        <strain evidence="8 9">AGMB10547</strain>
    </source>
</reference>
<dbReference type="InterPro" id="IPR005229">
    <property type="entry name" value="YicC/YloC-like"/>
</dbReference>
<keyword evidence="3" id="KW-0255">Endonuclease</keyword>
<keyword evidence="9" id="KW-1185">Reference proteome</keyword>
<protein>
    <submittedName>
        <fullName evidence="8">YicC family protein</fullName>
    </submittedName>
</protein>
<feature type="domain" description="Endoribonuclease YicC-like C-terminal" evidence="7">
    <location>
        <begin position="173"/>
        <end position="292"/>
    </location>
</feature>
<dbReference type="Proteomes" id="UP000719942">
    <property type="component" value="Unassembled WGS sequence"/>
</dbReference>
<dbReference type="InterPro" id="IPR013551">
    <property type="entry name" value="YicC-like_C"/>
</dbReference>
<proteinExistence type="inferred from homology"/>
<dbReference type="Pfam" id="PF08340">
    <property type="entry name" value="YicC-like_C"/>
    <property type="match status" value="1"/>
</dbReference>
<evidence type="ECO:0000259" key="6">
    <source>
        <dbReference type="Pfam" id="PF03755"/>
    </source>
</evidence>
<name>A0ABS7DRS5_9FIRM</name>
<comment type="caution">
    <text evidence="8">The sequence shown here is derived from an EMBL/GenBank/DDBJ whole genome shotgun (WGS) entry which is preliminary data.</text>
</comment>
<feature type="domain" description="Endoribonuclease YicC-like N-terminal" evidence="6">
    <location>
        <begin position="2"/>
        <end position="156"/>
    </location>
</feature>
<accession>A0ABS7DRS5</accession>
<dbReference type="PANTHER" id="PTHR30636">
    <property type="entry name" value="UPF0701 PROTEIN YICC"/>
    <property type="match status" value="1"/>
</dbReference>
<dbReference type="NCBIfam" id="TIGR00255">
    <property type="entry name" value="YicC/YloC family endoribonuclease"/>
    <property type="match status" value="1"/>
</dbReference>
<comment type="similarity">
    <text evidence="5">Belongs to the YicC/YloC family.</text>
</comment>
<evidence type="ECO:0000256" key="4">
    <source>
        <dbReference type="ARBA" id="ARBA00022801"/>
    </source>
</evidence>
<dbReference type="InterPro" id="IPR013527">
    <property type="entry name" value="YicC-like_N"/>
</dbReference>
<dbReference type="PANTHER" id="PTHR30636:SF3">
    <property type="entry name" value="UPF0701 PROTEIN YICC"/>
    <property type="match status" value="1"/>
</dbReference>
<evidence type="ECO:0000256" key="2">
    <source>
        <dbReference type="ARBA" id="ARBA00022722"/>
    </source>
</evidence>
<organism evidence="8 9">
    <name type="scientific">Caproiciproducens faecalis</name>
    <dbReference type="NCBI Taxonomy" id="2820301"/>
    <lineage>
        <taxon>Bacteria</taxon>
        <taxon>Bacillati</taxon>
        <taxon>Bacillota</taxon>
        <taxon>Clostridia</taxon>
        <taxon>Eubacteriales</taxon>
        <taxon>Acutalibacteraceae</taxon>
        <taxon>Caproiciproducens</taxon>
    </lineage>
</organism>
<dbReference type="RefSeq" id="WP_219966406.1">
    <property type="nucleotide sequence ID" value="NZ_JAGFNZ010000007.1"/>
</dbReference>
<dbReference type="EMBL" id="JAGFNZ010000007">
    <property type="protein sequence ID" value="MBW7573997.1"/>
    <property type="molecule type" value="Genomic_DNA"/>
</dbReference>
<comment type="cofactor">
    <cofactor evidence="1">
        <name>a divalent metal cation</name>
        <dbReference type="ChEBI" id="CHEBI:60240"/>
    </cofactor>
</comment>
<gene>
    <name evidence="8" type="ORF">J5W02_14380</name>
</gene>
<evidence type="ECO:0000256" key="5">
    <source>
        <dbReference type="ARBA" id="ARBA00035648"/>
    </source>
</evidence>
<sequence length="292" mass="33671">MIKSMTGFGRWEEVINGRDIIIEIKSVNHRYFEFSSRITRGYGFLDEKLKSYLQSKISRGKIDVYVSIETMEDTDAQVLVNHSLAAGYVNALRELAQRYNLRDDVSVGTVSRYSDIFTVHKAPEDEKIIWESVLQVTDQALNAFLKMRETEGERLKADVMQRAETILQIVGKIEERSPQTVNEYQQKLTQKLTEILSDTNIDEQRILTETAIFADKIAVSEETVRLRSHFEQFSNMLNSNEAVGRKLDFIVQEMNREANTIGSKCIDSQIAYMVVDIKAEIEKIREQIQNIE</sequence>
<keyword evidence="4" id="KW-0378">Hydrolase</keyword>
<keyword evidence="2" id="KW-0540">Nuclease</keyword>